<feature type="region of interest" description="Disordered" evidence="1">
    <location>
        <begin position="62"/>
        <end position="82"/>
    </location>
</feature>
<accession>A0A804PDU9</accession>
<organism evidence="2 3">
    <name type="scientific">Zea mays</name>
    <name type="common">Maize</name>
    <dbReference type="NCBI Taxonomy" id="4577"/>
    <lineage>
        <taxon>Eukaryota</taxon>
        <taxon>Viridiplantae</taxon>
        <taxon>Streptophyta</taxon>
        <taxon>Embryophyta</taxon>
        <taxon>Tracheophyta</taxon>
        <taxon>Spermatophyta</taxon>
        <taxon>Magnoliopsida</taxon>
        <taxon>Liliopsida</taxon>
        <taxon>Poales</taxon>
        <taxon>Poaceae</taxon>
        <taxon>PACMAD clade</taxon>
        <taxon>Panicoideae</taxon>
        <taxon>Andropogonodae</taxon>
        <taxon>Andropogoneae</taxon>
        <taxon>Tripsacinae</taxon>
        <taxon>Zea</taxon>
    </lineage>
</organism>
<reference evidence="2" key="3">
    <citation type="submission" date="2021-05" db="UniProtKB">
        <authorList>
            <consortium name="EnsemblPlants"/>
        </authorList>
    </citation>
    <scope>IDENTIFICATION</scope>
    <source>
        <strain evidence="2">cv. B73</strain>
    </source>
</reference>
<sequence length="82" mass="8638">MDCVVRLCDDESEQGGSRQGGSCGRRQGTRSPCAVPLRLVAGPQRMGARHTACRNIAAQVRGATSHGPIGHRRAGVLSLNTQ</sequence>
<dbReference type="EnsemblPlants" id="Zm00001eb229470_T001">
    <property type="protein sequence ID" value="Zm00001eb229470_P001"/>
    <property type="gene ID" value="Zm00001eb229470"/>
</dbReference>
<keyword evidence="3" id="KW-1185">Reference proteome</keyword>
<proteinExistence type="predicted"/>
<feature type="region of interest" description="Disordered" evidence="1">
    <location>
        <begin position="8"/>
        <end position="30"/>
    </location>
</feature>
<reference evidence="2" key="2">
    <citation type="submission" date="2019-07" db="EMBL/GenBank/DDBJ databases">
        <authorList>
            <person name="Seetharam A."/>
            <person name="Woodhouse M."/>
            <person name="Cannon E."/>
        </authorList>
    </citation>
    <scope>NUCLEOTIDE SEQUENCE [LARGE SCALE GENOMIC DNA]</scope>
    <source>
        <strain evidence="2">cv. B73</strain>
    </source>
</reference>
<dbReference type="AlphaFoldDB" id="A0A804PDU9"/>
<evidence type="ECO:0000313" key="2">
    <source>
        <dbReference type="EnsemblPlants" id="Zm00001eb229470_P001"/>
    </source>
</evidence>
<reference evidence="3" key="1">
    <citation type="journal article" date="2009" name="Science">
        <title>The B73 maize genome: complexity, diversity, and dynamics.</title>
        <authorList>
            <person name="Schnable P.S."/>
            <person name="Ware D."/>
            <person name="Fulton R.S."/>
            <person name="Stein J.C."/>
            <person name="Wei F."/>
            <person name="Pasternak S."/>
            <person name="Liang C."/>
            <person name="Zhang J."/>
            <person name="Fulton L."/>
            <person name="Graves T.A."/>
            <person name="Minx P."/>
            <person name="Reily A.D."/>
            <person name="Courtney L."/>
            <person name="Kruchowski S.S."/>
            <person name="Tomlinson C."/>
            <person name="Strong C."/>
            <person name="Delehaunty K."/>
            <person name="Fronick C."/>
            <person name="Courtney B."/>
            <person name="Rock S.M."/>
            <person name="Belter E."/>
            <person name="Du F."/>
            <person name="Kim K."/>
            <person name="Abbott R.M."/>
            <person name="Cotton M."/>
            <person name="Levy A."/>
            <person name="Marchetto P."/>
            <person name="Ochoa K."/>
            <person name="Jackson S.M."/>
            <person name="Gillam B."/>
            <person name="Chen W."/>
            <person name="Yan L."/>
            <person name="Higginbotham J."/>
            <person name="Cardenas M."/>
            <person name="Waligorski J."/>
            <person name="Applebaum E."/>
            <person name="Phelps L."/>
            <person name="Falcone J."/>
            <person name="Kanchi K."/>
            <person name="Thane T."/>
            <person name="Scimone A."/>
            <person name="Thane N."/>
            <person name="Henke J."/>
            <person name="Wang T."/>
            <person name="Ruppert J."/>
            <person name="Shah N."/>
            <person name="Rotter K."/>
            <person name="Hodges J."/>
            <person name="Ingenthron E."/>
            <person name="Cordes M."/>
            <person name="Kohlberg S."/>
            <person name="Sgro J."/>
            <person name="Delgado B."/>
            <person name="Mead K."/>
            <person name="Chinwalla A."/>
            <person name="Leonard S."/>
            <person name="Crouse K."/>
            <person name="Collura K."/>
            <person name="Kudrna D."/>
            <person name="Currie J."/>
            <person name="He R."/>
            <person name="Angelova A."/>
            <person name="Rajasekar S."/>
            <person name="Mueller T."/>
            <person name="Lomeli R."/>
            <person name="Scara G."/>
            <person name="Ko A."/>
            <person name="Delaney K."/>
            <person name="Wissotski M."/>
            <person name="Lopez G."/>
            <person name="Campos D."/>
            <person name="Braidotti M."/>
            <person name="Ashley E."/>
            <person name="Golser W."/>
            <person name="Kim H."/>
            <person name="Lee S."/>
            <person name="Lin J."/>
            <person name="Dujmic Z."/>
            <person name="Kim W."/>
            <person name="Talag J."/>
            <person name="Zuccolo A."/>
            <person name="Fan C."/>
            <person name="Sebastian A."/>
            <person name="Kramer M."/>
            <person name="Spiegel L."/>
            <person name="Nascimento L."/>
            <person name="Zutavern T."/>
            <person name="Miller B."/>
            <person name="Ambroise C."/>
            <person name="Muller S."/>
            <person name="Spooner W."/>
            <person name="Narechania A."/>
            <person name="Ren L."/>
            <person name="Wei S."/>
            <person name="Kumari S."/>
            <person name="Faga B."/>
            <person name="Levy M.J."/>
            <person name="McMahan L."/>
            <person name="Van Buren P."/>
            <person name="Vaughn M.W."/>
            <person name="Ying K."/>
            <person name="Yeh C.-T."/>
            <person name="Emrich S.J."/>
            <person name="Jia Y."/>
            <person name="Kalyanaraman A."/>
            <person name="Hsia A.-P."/>
            <person name="Barbazuk W.B."/>
            <person name="Baucom R.S."/>
            <person name="Brutnell T.P."/>
            <person name="Carpita N.C."/>
            <person name="Chaparro C."/>
            <person name="Chia J.-M."/>
            <person name="Deragon J.-M."/>
            <person name="Estill J.C."/>
            <person name="Fu Y."/>
            <person name="Jeddeloh J.A."/>
            <person name="Han Y."/>
            <person name="Lee H."/>
            <person name="Li P."/>
            <person name="Lisch D.R."/>
            <person name="Liu S."/>
            <person name="Liu Z."/>
            <person name="Nagel D.H."/>
            <person name="McCann M.C."/>
            <person name="SanMiguel P."/>
            <person name="Myers A.M."/>
            <person name="Nettleton D."/>
            <person name="Nguyen J."/>
            <person name="Penning B.W."/>
            <person name="Ponnala L."/>
            <person name="Schneider K.L."/>
            <person name="Schwartz D.C."/>
            <person name="Sharma A."/>
            <person name="Soderlund C."/>
            <person name="Springer N.M."/>
            <person name="Sun Q."/>
            <person name="Wang H."/>
            <person name="Waterman M."/>
            <person name="Westerman R."/>
            <person name="Wolfgruber T.K."/>
            <person name="Yang L."/>
            <person name="Yu Y."/>
            <person name="Zhang L."/>
            <person name="Zhou S."/>
            <person name="Zhu Q."/>
            <person name="Bennetzen J.L."/>
            <person name="Dawe R.K."/>
            <person name="Jiang J."/>
            <person name="Jiang N."/>
            <person name="Presting G.G."/>
            <person name="Wessler S.R."/>
            <person name="Aluru S."/>
            <person name="Martienssen R.A."/>
            <person name="Clifton S.W."/>
            <person name="McCombie W.R."/>
            <person name="Wing R.A."/>
            <person name="Wilson R.K."/>
        </authorList>
    </citation>
    <scope>NUCLEOTIDE SEQUENCE [LARGE SCALE GENOMIC DNA]</scope>
    <source>
        <strain evidence="3">cv. B73</strain>
    </source>
</reference>
<evidence type="ECO:0000256" key="1">
    <source>
        <dbReference type="SAM" id="MobiDB-lite"/>
    </source>
</evidence>
<dbReference type="InParanoid" id="A0A804PDU9"/>
<dbReference type="Proteomes" id="UP000007305">
    <property type="component" value="Chromosome 5"/>
</dbReference>
<evidence type="ECO:0000313" key="3">
    <source>
        <dbReference type="Proteomes" id="UP000007305"/>
    </source>
</evidence>
<dbReference type="Gramene" id="Zm00001eb229470_T001">
    <property type="protein sequence ID" value="Zm00001eb229470_P001"/>
    <property type="gene ID" value="Zm00001eb229470"/>
</dbReference>
<protein>
    <submittedName>
        <fullName evidence="2">Uncharacterized protein</fullName>
    </submittedName>
</protein>
<name>A0A804PDU9_MAIZE</name>